<evidence type="ECO:0000313" key="1">
    <source>
        <dbReference type="EMBL" id="KAB2571614.1"/>
    </source>
</evidence>
<keyword evidence="2" id="KW-1185">Reference proteome</keyword>
<evidence type="ECO:0000313" key="2">
    <source>
        <dbReference type="Proteomes" id="UP000325902"/>
    </source>
</evidence>
<name>A0A5N5D2Q9_9PEZI</name>
<reference evidence="1 2" key="1">
    <citation type="journal article" date="2019" name="Sci. Rep.">
        <title>A multi-omics analysis of the grapevine pathogen Lasiodiplodia theobromae reveals that temperature affects the expression of virulence- and pathogenicity-related genes.</title>
        <authorList>
            <person name="Felix C."/>
            <person name="Meneses R."/>
            <person name="Goncalves M.F.M."/>
            <person name="Tilleman L."/>
            <person name="Duarte A.S."/>
            <person name="Jorrin-Novo J.V."/>
            <person name="Van de Peer Y."/>
            <person name="Deforce D."/>
            <person name="Van Nieuwerburgh F."/>
            <person name="Esteves A.C."/>
            <person name="Alves A."/>
        </authorList>
    </citation>
    <scope>NUCLEOTIDE SEQUENCE [LARGE SCALE GENOMIC DNA]</scope>
    <source>
        <strain evidence="1 2">LA-SOL3</strain>
    </source>
</reference>
<comment type="caution">
    <text evidence="1">The sequence shown here is derived from an EMBL/GenBank/DDBJ whole genome shotgun (WGS) entry which is preliminary data.</text>
</comment>
<sequence>MSTAYSPQRLSLAMAPLYQTLETLELISGATIQWPHHDSTRLDLRPFIHLTRANVDSKFFFPPSTDPVGRKDLTPLLPHNLASLTLAFDTATTALGPSGSSYQWLLTLVQRAPHQLPGLHTLHIREQDYRGQSFCQVCVPVFGIYEWDPPADARYVLSKIRMMRKKASLASVGRKREVHQ</sequence>
<dbReference type="Proteomes" id="UP000325902">
    <property type="component" value="Unassembled WGS sequence"/>
</dbReference>
<accession>A0A5N5D2Q9</accession>
<dbReference type="EMBL" id="VCHE01000097">
    <property type="protein sequence ID" value="KAB2571614.1"/>
    <property type="molecule type" value="Genomic_DNA"/>
</dbReference>
<organism evidence="1 2">
    <name type="scientific">Lasiodiplodia theobromae</name>
    <dbReference type="NCBI Taxonomy" id="45133"/>
    <lineage>
        <taxon>Eukaryota</taxon>
        <taxon>Fungi</taxon>
        <taxon>Dikarya</taxon>
        <taxon>Ascomycota</taxon>
        <taxon>Pezizomycotina</taxon>
        <taxon>Dothideomycetes</taxon>
        <taxon>Dothideomycetes incertae sedis</taxon>
        <taxon>Botryosphaeriales</taxon>
        <taxon>Botryosphaeriaceae</taxon>
        <taxon>Lasiodiplodia</taxon>
    </lineage>
</organism>
<protein>
    <submittedName>
        <fullName evidence="1">Uncharacterized protein</fullName>
    </submittedName>
</protein>
<dbReference type="AlphaFoldDB" id="A0A5N5D2Q9"/>
<proteinExistence type="predicted"/>
<gene>
    <name evidence="1" type="ORF">DBV05_g9741</name>
</gene>